<dbReference type="Proteomes" id="UP000178372">
    <property type="component" value="Unassembled WGS sequence"/>
</dbReference>
<dbReference type="GO" id="GO:0006487">
    <property type="term" value="P:protein N-linked glycosylation"/>
    <property type="evidence" value="ECO:0007669"/>
    <property type="project" value="TreeGrafter"/>
</dbReference>
<organism evidence="2 3">
    <name type="scientific">Candidatus Roizmanbacteria bacterium RIFCSPHIGHO2_01_FULL_39_12b</name>
    <dbReference type="NCBI Taxonomy" id="1802030"/>
    <lineage>
        <taxon>Bacteria</taxon>
        <taxon>Candidatus Roizmaniibacteriota</taxon>
    </lineage>
</organism>
<accession>A0A1F7GCD9</accession>
<dbReference type="PANTHER" id="PTHR10859">
    <property type="entry name" value="GLYCOSYL TRANSFERASE"/>
    <property type="match status" value="1"/>
</dbReference>
<evidence type="ECO:0000259" key="1">
    <source>
        <dbReference type="Pfam" id="PF00535"/>
    </source>
</evidence>
<evidence type="ECO:0000313" key="2">
    <source>
        <dbReference type="EMBL" id="OGK16524.1"/>
    </source>
</evidence>
<feature type="domain" description="Glycosyltransferase 2-like" evidence="1">
    <location>
        <begin position="4"/>
        <end position="169"/>
    </location>
</feature>
<dbReference type="EMBL" id="MFZF01000016">
    <property type="protein sequence ID" value="OGK16524.1"/>
    <property type="molecule type" value="Genomic_DNA"/>
</dbReference>
<dbReference type="AlphaFoldDB" id="A0A1F7GCD9"/>
<evidence type="ECO:0000313" key="3">
    <source>
        <dbReference type="Proteomes" id="UP000178372"/>
    </source>
</evidence>
<dbReference type="InterPro" id="IPR029044">
    <property type="entry name" value="Nucleotide-diphossugar_trans"/>
</dbReference>
<name>A0A1F7GCD9_9BACT</name>
<sequence>MNISFVIPCYNEELNLQKGVLDKVGNYVKDNPDIHEVVIVDDGSIDSSARIIKESYLPKFPKFKLVGNKHGGKALAVITGIRKAEGKYIVFLDMDLATPIEETQKMTKEFKQGAKIVIGSRQTRREGAPFLRQLQSKGFVIIRDLMIDLNGVIDTQCGFKGFSKDAAIKILDRLRVFTPERRVLGASVSAGFDLEFLYIAKKIGYEIVQIPVEWHHVETKRVNFIKDSLEALGDIAKIKKYEITGKYSSK</sequence>
<proteinExistence type="predicted"/>
<gene>
    <name evidence="2" type="ORF">A2690_04200</name>
</gene>
<comment type="caution">
    <text evidence="2">The sequence shown here is derived from an EMBL/GenBank/DDBJ whole genome shotgun (WGS) entry which is preliminary data.</text>
</comment>
<dbReference type="SUPFAM" id="SSF53448">
    <property type="entry name" value="Nucleotide-diphospho-sugar transferases"/>
    <property type="match status" value="1"/>
</dbReference>
<reference evidence="2 3" key="1">
    <citation type="journal article" date="2016" name="Nat. Commun.">
        <title>Thousands of microbial genomes shed light on interconnected biogeochemical processes in an aquifer system.</title>
        <authorList>
            <person name="Anantharaman K."/>
            <person name="Brown C.T."/>
            <person name="Hug L.A."/>
            <person name="Sharon I."/>
            <person name="Castelle C.J."/>
            <person name="Probst A.J."/>
            <person name="Thomas B.C."/>
            <person name="Singh A."/>
            <person name="Wilkins M.J."/>
            <person name="Karaoz U."/>
            <person name="Brodie E.L."/>
            <person name="Williams K.H."/>
            <person name="Hubbard S.S."/>
            <person name="Banfield J.F."/>
        </authorList>
    </citation>
    <scope>NUCLEOTIDE SEQUENCE [LARGE SCALE GENOMIC DNA]</scope>
</reference>
<dbReference type="InterPro" id="IPR001173">
    <property type="entry name" value="Glyco_trans_2-like"/>
</dbReference>
<dbReference type="Pfam" id="PF00535">
    <property type="entry name" value="Glycos_transf_2"/>
    <property type="match status" value="1"/>
</dbReference>
<dbReference type="Gene3D" id="3.90.550.10">
    <property type="entry name" value="Spore Coat Polysaccharide Biosynthesis Protein SpsA, Chain A"/>
    <property type="match status" value="1"/>
</dbReference>
<protein>
    <recommendedName>
        <fullName evidence="1">Glycosyltransferase 2-like domain-containing protein</fullName>
    </recommendedName>
</protein>
<dbReference type="PANTHER" id="PTHR10859:SF91">
    <property type="entry name" value="DOLICHYL-PHOSPHATE BETA-GLUCOSYLTRANSFERASE"/>
    <property type="match status" value="1"/>
</dbReference>